<dbReference type="Proteomes" id="UP000007013">
    <property type="component" value="Chromosome"/>
</dbReference>
<keyword evidence="3" id="KW-1185">Reference proteome</keyword>
<evidence type="ECO:0000313" key="3">
    <source>
        <dbReference type="Proteomes" id="UP000007013"/>
    </source>
</evidence>
<dbReference type="AlphaFoldDB" id="B1ZZH4"/>
<feature type="signal peptide" evidence="1">
    <location>
        <begin position="1"/>
        <end position="20"/>
    </location>
</feature>
<organism evidence="2 3">
    <name type="scientific">Opitutus terrae (strain DSM 11246 / JCM 15787 / PB90-1)</name>
    <dbReference type="NCBI Taxonomy" id="452637"/>
    <lineage>
        <taxon>Bacteria</taxon>
        <taxon>Pseudomonadati</taxon>
        <taxon>Verrucomicrobiota</taxon>
        <taxon>Opitutia</taxon>
        <taxon>Opitutales</taxon>
        <taxon>Opitutaceae</taxon>
        <taxon>Opitutus</taxon>
    </lineage>
</organism>
<protein>
    <submittedName>
        <fullName evidence="2">Uncharacterized protein</fullName>
    </submittedName>
</protein>
<dbReference type="eggNOG" id="ENOG5033YWS">
    <property type="taxonomic scope" value="Bacteria"/>
</dbReference>
<dbReference type="KEGG" id="ote:Oter_3097"/>
<evidence type="ECO:0000313" key="2">
    <source>
        <dbReference type="EMBL" id="ACB76377.1"/>
    </source>
</evidence>
<gene>
    <name evidence="2" type="ordered locus">Oter_3097</name>
</gene>
<name>B1ZZH4_OPITP</name>
<dbReference type="EMBL" id="CP001032">
    <property type="protein sequence ID" value="ACB76377.1"/>
    <property type="molecule type" value="Genomic_DNA"/>
</dbReference>
<evidence type="ECO:0000256" key="1">
    <source>
        <dbReference type="SAM" id="SignalP"/>
    </source>
</evidence>
<proteinExistence type="predicted"/>
<dbReference type="OrthoDB" id="9865878at2"/>
<keyword evidence="1" id="KW-0732">Signal</keyword>
<accession>B1ZZH4</accession>
<dbReference type="HOGENOM" id="CLU_1413931_0_0_0"/>
<feature type="chain" id="PRO_5002772277" evidence="1">
    <location>
        <begin position="21"/>
        <end position="192"/>
    </location>
</feature>
<sequence>MKRFLPVFAAACALVTSASAEPLSVFSRQDVRPIGHAAAPSESTHARFWSSYQRDRAQAKAYETELPIVDFPQYGKRISAKTGGAVRYHRRFTGGFICRVTLHDLLPNHAYVLTLNGNPQKAGNTLLPTPVPGNEAENYYDFLDFTSDADGGYDAELGVFLRPGDYDVRLYVKDTDDFKIVLYRDFFTFKVE</sequence>
<reference evidence="2 3" key="1">
    <citation type="journal article" date="2011" name="J. Bacteriol.">
        <title>Genome sequence of the verrucomicrobium Opitutus terrae PB90-1, an abundant inhabitant of rice paddy soil ecosystems.</title>
        <authorList>
            <person name="van Passel M.W."/>
            <person name="Kant R."/>
            <person name="Palva A."/>
            <person name="Copeland A."/>
            <person name="Lucas S."/>
            <person name="Lapidus A."/>
            <person name="Glavina del Rio T."/>
            <person name="Pitluck S."/>
            <person name="Goltsman E."/>
            <person name="Clum A."/>
            <person name="Sun H."/>
            <person name="Schmutz J."/>
            <person name="Larimer F.W."/>
            <person name="Land M.L."/>
            <person name="Hauser L."/>
            <person name="Kyrpides N."/>
            <person name="Mikhailova N."/>
            <person name="Richardson P.P."/>
            <person name="Janssen P.H."/>
            <person name="de Vos W.M."/>
            <person name="Smidt H."/>
        </authorList>
    </citation>
    <scope>NUCLEOTIDE SEQUENCE [LARGE SCALE GENOMIC DNA]</scope>
    <source>
        <strain evidence="3">DSM 11246 / JCM 15787 / PB90-1</strain>
    </source>
</reference>
<dbReference type="STRING" id="452637.Oter_3097"/>
<dbReference type="RefSeq" id="WP_012375906.1">
    <property type="nucleotide sequence ID" value="NC_010571.1"/>
</dbReference>